<organism evidence="2 3">
    <name type="scientific">Musa troglodytarum</name>
    <name type="common">fe'i banana</name>
    <dbReference type="NCBI Taxonomy" id="320322"/>
    <lineage>
        <taxon>Eukaryota</taxon>
        <taxon>Viridiplantae</taxon>
        <taxon>Streptophyta</taxon>
        <taxon>Embryophyta</taxon>
        <taxon>Tracheophyta</taxon>
        <taxon>Spermatophyta</taxon>
        <taxon>Magnoliopsida</taxon>
        <taxon>Liliopsida</taxon>
        <taxon>Zingiberales</taxon>
        <taxon>Musaceae</taxon>
        <taxon>Musa</taxon>
    </lineage>
</organism>
<evidence type="ECO:0000313" key="2">
    <source>
        <dbReference type="EMBL" id="URE23766.1"/>
    </source>
</evidence>
<name>A0A9E7KNI3_9LILI</name>
<accession>A0A9E7KNI3</accession>
<evidence type="ECO:0000313" key="3">
    <source>
        <dbReference type="Proteomes" id="UP001055439"/>
    </source>
</evidence>
<dbReference type="Proteomes" id="UP001055439">
    <property type="component" value="Chromosome 8"/>
</dbReference>
<keyword evidence="3" id="KW-1185">Reference proteome</keyword>
<dbReference type="EMBL" id="CP097510">
    <property type="protein sequence ID" value="URE23766.1"/>
    <property type="molecule type" value="Genomic_DNA"/>
</dbReference>
<reference evidence="2" key="1">
    <citation type="submission" date="2022-05" db="EMBL/GenBank/DDBJ databases">
        <title>The Musa troglodytarum L. genome provides insights into the mechanism of non-climacteric behaviour and enrichment of carotenoids.</title>
        <authorList>
            <person name="Wang J."/>
        </authorList>
    </citation>
    <scope>NUCLEOTIDE SEQUENCE</scope>
    <source>
        <tissue evidence="2">Leaf</tissue>
    </source>
</reference>
<gene>
    <name evidence="2" type="ORF">MUK42_36244</name>
</gene>
<dbReference type="AlphaFoldDB" id="A0A9E7KNI3"/>
<feature type="region of interest" description="Disordered" evidence="1">
    <location>
        <begin position="1"/>
        <end position="20"/>
    </location>
</feature>
<sequence>MHGAPRASLRRPVTMEAPMPVRDQSPFGVAVLLILGLKSPRREEDRPPWSPWKRTSPSAEVSVSGRRRLGLLRSLEVALSDVM</sequence>
<proteinExistence type="predicted"/>
<evidence type="ECO:0000256" key="1">
    <source>
        <dbReference type="SAM" id="MobiDB-lite"/>
    </source>
</evidence>
<protein>
    <submittedName>
        <fullName evidence="2">Uncharacterized protein</fullName>
    </submittedName>
</protein>